<dbReference type="RefSeq" id="WP_075570438.1">
    <property type="nucleotide sequence ID" value="NZ_MSDO01000017.1"/>
</dbReference>
<dbReference type="Proteomes" id="UP000186878">
    <property type="component" value="Unassembled WGS sequence"/>
</dbReference>
<dbReference type="SUPFAM" id="SSF102588">
    <property type="entry name" value="LmbE-like"/>
    <property type="match status" value="1"/>
</dbReference>
<dbReference type="PANTHER" id="PTHR12993:SF29">
    <property type="entry name" value="BLR3841 PROTEIN"/>
    <property type="match status" value="1"/>
</dbReference>
<dbReference type="Gene3D" id="3.40.50.10320">
    <property type="entry name" value="LmbE-like"/>
    <property type="match status" value="1"/>
</dbReference>
<organism evidence="1 2">
    <name type="scientific">Salinicola socius</name>
    <dbReference type="NCBI Taxonomy" id="404433"/>
    <lineage>
        <taxon>Bacteria</taxon>
        <taxon>Pseudomonadati</taxon>
        <taxon>Pseudomonadota</taxon>
        <taxon>Gammaproteobacteria</taxon>
        <taxon>Oceanospirillales</taxon>
        <taxon>Halomonadaceae</taxon>
        <taxon>Salinicola</taxon>
    </lineage>
</organism>
<dbReference type="STRING" id="404433.BTW07_12185"/>
<dbReference type="InterPro" id="IPR003737">
    <property type="entry name" value="GlcNAc_PI_deacetylase-related"/>
</dbReference>
<sequence length="263" mass="28946">MSADGINPDAALAADDRRILGTGTALDEWNQWPGLAALPRVDAETVAPAGARIVVVAPHPDDEILGCGALLQQWSALGRELLVVSVTDGTGSHPGSSAWPEERLGQIRAEESRRALSRLGIQRLDVIRLHLTDTRVGEETHELAYRLHQLLRADDVIVTTWRGDGHPDHEATGRVCARLAEDRKLALIELPIWMWHWAEPGDSRVPWHRARRIAVGTPELARKRTAMIEHASQCEADPSTGRPAVLSSHTLARLMQDHEVVLL</sequence>
<name>A0A1Q8SRH0_9GAMM</name>
<evidence type="ECO:0000313" key="1">
    <source>
        <dbReference type="EMBL" id="OLO04030.1"/>
    </source>
</evidence>
<dbReference type="GO" id="GO:0016811">
    <property type="term" value="F:hydrolase activity, acting on carbon-nitrogen (but not peptide) bonds, in linear amides"/>
    <property type="evidence" value="ECO:0007669"/>
    <property type="project" value="TreeGrafter"/>
</dbReference>
<dbReference type="AlphaFoldDB" id="A0A1Q8SRH0"/>
<comment type="caution">
    <text evidence="1">The sequence shown here is derived from an EMBL/GenBank/DDBJ whole genome shotgun (WGS) entry which is preliminary data.</text>
</comment>
<keyword evidence="2" id="KW-1185">Reference proteome</keyword>
<dbReference type="EMBL" id="MSDO01000017">
    <property type="protein sequence ID" value="OLO04030.1"/>
    <property type="molecule type" value="Genomic_DNA"/>
</dbReference>
<dbReference type="Pfam" id="PF02585">
    <property type="entry name" value="PIG-L"/>
    <property type="match status" value="1"/>
</dbReference>
<gene>
    <name evidence="1" type="ORF">BTW07_12185</name>
</gene>
<protein>
    <recommendedName>
        <fullName evidence="3">Acetylglucosaminylphosphatidylinositol deacetylase</fullName>
    </recommendedName>
</protein>
<dbReference type="PANTHER" id="PTHR12993">
    <property type="entry name" value="N-ACETYLGLUCOSAMINYL-PHOSPHATIDYLINOSITOL DE-N-ACETYLASE-RELATED"/>
    <property type="match status" value="1"/>
</dbReference>
<proteinExistence type="predicted"/>
<evidence type="ECO:0000313" key="2">
    <source>
        <dbReference type="Proteomes" id="UP000186878"/>
    </source>
</evidence>
<evidence type="ECO:0008006" key="3">
    <source>
        <dbReference type="Google" id="ProtNLM"/>
    </source>
</evidence>
<accession>A0A1Q8SRH0</accession>
<reference evidence="1 2" key="1">
    <citation type="submission" date="2016-12" db="EMBL/GenBank/DDBJ databases">
        <title>Draft genome sequences of strains Salinicola socius SMB35, Salinicola sp. MH3R3-1 and Chromohalobacter sp. SMB17 from the Verkhnekamsk potash mining region of Russia.</title>
        <authorList>
            <person name="Mavrodi D.V."/>
            <person name="Olsson B.E."/>
            <person name="Korsakova E.S."/>
            <person name="Pyankova A."/>
            <person name="Mavrodi O.V."/>
            <person name="Plotnikova E.G."/>
        </authorList>
    </citation>
    <scope>NUCLEOTIDE SEQUENCE [LARGE SCALE GENOMIC DNA]</scope>
    <source>
        <strain evidence="1 2">SMB35</strain>
    </source>
</reference>
<dbReference type="OrthoDB" id="9790023at2"/>
<dbReference type="InterPro" id="IPR024078">
    <property type="entry name" value="LmbE-like_dom_sf"/>
</dbReference>